<dbReference type="InterPro" id="IPR036259">
    <property type="entry name" value="MFS_trans_sf"/>
</dbReference>
<evidence type="ECO:0008006" key="10">
    <source>
        <dbReference type="Google" id="ProtNLM"/>
    </source>
</evidence>
<dbReference type="EMBL" id="JAFIMR010000085">
    <property type="protein sequence ID" value="KAI1848518.1"/>
    <property type="molecule type" value="Genomic_DNA"/>
</dbReference>
<proteinExistence type="inferred from homology"/>
<gene>
    <name evidence="8" type="ORF">JX265_013801</name>
</gene>
<evidence type="ECO:0000313" key="9">
    <source>
        <dbReference type="Proteomes" id="UP000829685"/>
    </source>
</evidence>
<dbReference type="InterPro" id="IPR011701">
    <property type="entry name" value="MFS"/>
</dbReference>
<keyword evidence="3 7" id="KW-0812">Transmembrane</keyword>
<comment type="caution">
    <text evidence="8">The sequence shown here is derived from an EMBL/GenBank/DDBJ whole genome shotgun (WGS) entry which is preliminary data.</text>
</comment>
<comment type="similarity">
    <text evidence="6">Belongs to the major facilitator superfamily. Allantoate permease family.</text>
</comment>
<dbReference type="SUPFAM" id="SSF103473">
    <property type="entry name" value="MFS general substrate transporter"/>
    <property type="match status" value="1"/>
</dbReference>
<dbReference type="AlphaFoldDB" id="A0A9P9W7T1"/>
<keyword evidence="4 7" id="KW-1133">Transmembrane helix</keyword>
<evidence type="ECO:0000313" key="8">
    <source>
        <dbReference type="EMBL" id="KAI1848518.1"/>
    </source>
</evidence>
<evidence type="ECO:0000256" key="4">
    <source>
        <dbReference type="ARBA" id="ARBA00022989"/>
    </source>
</evidence>
<accession>A0A9P9W7T1</accession>
<evidence type="ECO:0000256" key="5">
    <source>
        <dbReference type="ARBA" id="ARBA00023136"/>
    </source>
</evidence>
<feature type="transmembrane region" description="Helical" evidence="7">
    <location>
        <begin position="191"/>
        <end position="210"/>
    </location>
</feature>
<dbReference type="Gene3D" id="1.20.1250.20">
    <property type="entry name" value="MFS general substrate transporter like domains"/>
    <property type="match status" value="1"/>
</dbReference>
<dbReference type="FunFam" id="1.20.1250.20:FF:000064">
    <property type="entry name" value="MFS allantoate transporter"/>
    <property type="match status" value="1"/>
</dbReference>
<evidence type="ECO:0000256" key="1">
    <source>
        <dbReference type="ARBA" id="ARBA00004141"/>
    </source>
</evidence>
<feature type="transmembrane region" description="Helical" evidence="7">
    <location>
        <begin position="354"/>
        <end position="372"/>
    </location>
</feature>
<protein>
    <recommendedName>
        <fullName evidence="10">Major facilitator superfamily transporter</fullName>
    </recommendedName>
</protein>
<evidence type="ECO:0000256" key="6">
    <source>
        <dbReference type="ARBA" id="ARBA00037968"/>
    </source>
</evidence>
<dbReference type="Pfam" id="PF07690">
    <property type="entry name" value="MFS_1"/>
    <property type="match status" value="1"/>
</dbReference>
<dbReference type="Proteomes" id="UP000829685">
    <property type="component" value="Unassembled WGS sequence"/>
</dbReference>
<feature type="transmembrane region" description="Helical" evidence="7">
    <location>
        <begin position="449"/>
        <end position="469"/>
    </location>
</feature>
<dbReference type="PANTHER" id="PTHR43791:SF81">
    <property type="entry name" value="TRANSPORTER, PUTATIVE (AFU_ORTHOLOGUE AFUA_7G01190)-RELATED"/>
    <property type="match status" value="1"/>
</dbReference>
<feature type="transmembrane region" description="Helical" evidence="7">
    <location>
        <begin position="158"/>
        <end position="179"/>
    </location>
</feature>
<organism evidence="8 9">
    <name type="scientific">Neoarthrinium moseri</name>
    <dbReference type="NCBI Taxonomy" id="1658444"/>
    <lineage>
        <taxon>Eukaryota</taxon>
        <taxon>Fungi</taxon>
        <taxon>Dikarya</taxon>
        <taxon>Ascomycota</taxon>
        <taxon>Pezizomycotina</taxon>
        <taxon>Sordariomycetes</taxon>
        <taxon>Xylariomycetidae</taxon>
        <taxon>Amphisphaeriales</taxon>
        <taxon>Apiosporaceae</taxon>
        <taxon>Neoarthrinium</taxon>
    </lineage>
</organism>
<dbReference type="PANTHER" id="PTHR43791">
    <property type="entry name" value="PERMEASE-RELATED"/>
    <property type="match status" value="1"/>
</dbReference>
<sequence length="507" mass="56347">MQPSDIDKKVDELVKAEDIATVTDLDEAEVFLREHDISHEYTLSLLSDKATIRRLVQRVDLVILPLLAGTYCLQYIDKQALSYAAVFDLFTSTGIDQDQYSWFASMFYLAYLVAEYPWSYVAQRTRMAKVVSGCVIAWGSILMVTAACHNFAGLATCRFMLGVFEAPITPCFMMIVSMWYTREQQPFRAGIFYSCNGVGSMIGGILTYAIGQIHSFPVWKAIFLICGGLTVLWGTLLAFFLPDDIVSAKRFTVDEKAVLIARGKLAKTGILNHKVRWYQVKEALVDPQVWLLTLFTLLNEVVNGGIANFGKLIIKGLVQDSLRTTALGIPQGAFQVLFILTGTYLASRFRNMRTMFMAIYLVPTIIGTSLMWKIDRSTHKIGVLFGYYICGSFVSSLVLAMQMPGANLGGYTKRVTGTAVVFMAYCVGNIIGPHAFLDKEAPTYPTGCKLIIACSAAQIAVAVALRVLLLRRNKMRDHASPASEAEEAENVSVDLTDFENPHFRYVL</sequence>
<feature type="transmembrane region" description="Helical" evidence="7">
    <location>
        <begin position="415"/>
        <end position="437"/>
    </location>
</feature>
<keyword evidence="5 7" id="KW-0472">Membrane</keyword>
<reference evidence="8" key="1">
    <citation type="submission" date="2021-03" db="EMBL/GenBank/DDBJ databases">
        <title>Revisited historic fungal species revealed as producer of novel bioactive compounds through whole genome sequencing and comparative genomics.</title>
        <authorList>
            <person name="Vignolle G.A."/>
            <person name="Hochenegger N."/>
            <person name="Mach R.L."/>
            <person name="Mach-Aigner A.R."/>
            <person name="Javad Rahimi M."/>
            <person name="Salim K.A."/>
            <person name="Chan C.M."/>
            <person name="Lim L.B.L."/>
            <person name="Cai F."/>
            <person name="Druzhinina I.S."/>
            <person name="U'Ren J.M."/>
            <person name="Derntl C."/>
        </authorList>
    </citation>
    <scope>NUCLEOTIDE SEQUENCE</scope>
    <source>
        <strain evidence="8">TUCIM 5799</strain>
    </source>
</reference>
<feature type="transmembrane region" description="Helical" evidence="7">
    <location>
        <begin position="130"/>
        <end position="152"/>
    </location>
</feature>
<feature type="transmembrane region" description="Helical" evidence="7">
    <location>
        <begin position="384"/>
        <end position="403"/>
    </location>
</feature>
<evidence type="ECO:0000256" key="3">
    <source>
        <dbReference type="ARBA" id="ARBA00022692"/>
    </source>
</evidence>
<feature type="transmembrane region" description="Helical" evidence="7">
    <location>
        <begin position="59"/>
        <end position="76"/>
    </location>
</feature>
<feature type="transmembrane region" description="Helical" evidence="7">
    <location>
        <begin position="222"/>
        <end position="241"/>
    </location>
</feature>
<evidence type="ECO:0000256" key="7">
    <source>
        <dbReference type="SAM" id="Phobius"/>
    </source>
</evidence>
<name>A0A9P9W7T1_9PEZI</name>
<keyword evidence="9" id="KW-1185">Reference proteome</keyword>
<evidence type="ECO:0000256" key="2">
    <source>
        <dbReference type="ARBA" id="ARBA00022448"/>
    </source>
</evidence>
<dbReference type="GO" id="GO:0022857">
    <property type="term" value="F:transmembrane transporter activity"/>
    <property type="evidence" value="ECO:0007669"/>
    <property type="project" value="InterPro"/>
</dbReference>
<comment type="subcellular location">
    <subcellularLocation>
        <location evidence="1">Membrane</location>
        <topology evidence="1">Multi-pass membrane protein</topology>
    </subcellularLocation>
</comment>
<keyword evidence="2" id="KW-0813">Transport</keyword>
<feature type="transmembrane region" description="Helical" evidence="7">
    <location>
        <begin position="100"/>
        <end position="118"/>
    </location>
</feature>
<dbReference type="GO" id="GO:0016020">
    <property type="term" value="C:membrane"/>
    <property type="evidence" value="ECO:0007669"/>
    <property type="project" value="UniProtKB-SubCell"/>
</dbReference>